<dbReference type="Proteomes" id="UP000267250">
    <property type="component" value="Chromosome"/>
</dbReference>
<dbReference type="PANTHER" id="PTHR21098">
    <property type="entry name" value="RIBOFLAVIN SYNTHASE ALPHA CHAIN"/>
    <property type="match status" value="1"/>
</dbReference>
<dbReference type="InterPro" id="IPR001783">
    <property type="entry name" value="Lumazine-bd"/>
</dbReference>
<dbReference type="Pfam" id="PF00677">
    <property type="entry name" value="Lum_binding"/>
    <property type="match status" value="2"/>
</dbReference>
<proteinExistence type="predicted"/>
<comment type="function">
    <text evidence="2">Catalyzes the dismutation of two molecules of 6,7-dimethyl-8-ribityllumazine, resulting in the formation of riboflavin and 5-amino-6-(D-ribitylamino)uracil.</text>
</comment>
<comment type="subunit">
    <text evidence="4">Homotrimer.</text>
</comment>
<keyword evidence="8" id="KW-0808">Transferase</keyword>
<keyword evidence="9" id="KW-0677">Repeat</keyword>
<dbReference type="GO" id="GO:0009231">
    <property type="term" value="P:riboflavin biosynthetic process"/>
    <property type="evidence" value="ECO:0007669"/>
    <property type="project" value="UniProtKB-KW"/>
</dbReference>
<comment type="catalytic activity">
    <reaction evidence="1">
        <text>2 6,7-dimethyl-8-(1-D-ribityl)lumazine + H(+) = 5-amino-6-(D-ribitylamino)uracil + riboflavin</text>
        <dbReference type="Rhea" id="RHEA:20772"/>
        <dbReference type="ChEBI" id="CHEBI:15378"/>
        <dbReference type="ChEBI" id="CHEBI:15934"/>
        <dbReference type="ChEBI" id="CHEBI:57986"/>
        <dbReference type="ChEBI" id="CHEBI:58201"/>
        <dbReference type="EC" id="2.5.1.9"/>
    </reaction>
</comment>
<evidence type="ECO:0000256" key="3">
    <source>
        <dbReference type="ARBA" id="ARBA00004887"/>
    </source>
</evidence>
<gene>
    <name evidence="13" type="ORF">BBF96_05830</name>
</gene>
<dbReference type="Gene3D" id="2.40.30.20">
    <property type="match status" value="2"/>
</dbReference>
<feature type="domain" description="Lumazine-binding" evidence="12">
    <location>
        <begin position="1"/>
        <end position="96"/>
    </location>
</feature>
<organism evidence="13 14">
    <name type="scientific">Anoxybacter fermentans</name>
    <dbReference type="NCBI Taxonomy" id="1323375"/>
    <lineage>
        <taxon>Bacteria</taxon>
        <taxon>Bacillati</taxon>
        <taxon>Bacillota</taxon>
        <taxon>Clostridia</taxon>
        <taxon>Halanaerobiales</taxon>
        <taxon>Anoxybacter</taxon>
    </lineage>
</organism>
<dbReference type="NCBIfam" id="NF006767">
    <property type="entry name" value="PRK09289.1"/>
    <property type="match status" value="1"/>
</dbReference>
<evidence type="ECO:0000256" key="4">
    <source>
        <dbReference type="ARBA" id="ARBA00011233"/>
    </source>
</evidence>
<dbReference type="PANTHER" id="PTHR21098:SF12">
    <property type="entry name" value="RIBOFLAVIN SYNTHASE"/>
    <property type="match status" value="1"/>
</dbReference>
<dbReference type="EMBL" id="CP016379">
    <property type="protein sequence ID" value="AZR72954.1"/>
    <property type="molecule type" value="Genomic_DNA"/>
</dbReference>
<keyword evidence="7" id="KW-0686">Riboflavin biosynthesis</keyword>
<dbReference type="EC" id="2.5.1.9" evidence="5 10"/>
<dbReference type="SUPFAM" id="SSF63380">
    <property type="entry name" value="Riboflavin synthase domain-like"/>
    <property type="match status" value="2"/>
</dbReference>
<sequence>MFTGIIEEVGIILNITRGTNSGSLTIAAKKVLEDVEIGDSIAVNGVCLTVTSFTKGQFTADVMPVTLDKTNLGELSPGKKVNLERALQLKSRLGGHLVSGHVDGVGTILSINQDDNAILIEIEAPEKLKPFVIREGSIAVDGISLTVAELTPKGFCVSIIPHTAKKTTLANRKVGDRVNLEGDIIGKYLYHFWQQLNNDEKALEKSSRITKEFLAANGFF</sequence>
<evidence type="ECO:0000313" key="13">
    <source>
        <dbReference type="EMBL" id="AZR72954.1"/>
    </source>
</evidence>
<evidence type="ECO:0000259" key="12">
    <source>
        <dbReference type="PROSITE" id="PS51177"/>
    </source>
</evidence>
<evidence type="ECO:0000256" key="5">
    <source>
        <dbReference type="ARBA" id="ARBA00012827"/>
    </source>
</evidence>
<reference evidence="13 14" key="1">
    <citation type="submission" date="2016-07" db="EMBL/GenBank/DDBJ databases">
        <title>Genome and transcriptome analysis of iron-reducing fermentative bacteria Anoxybacter fermentans.</title>
        <authorList>
            <person name="Zeng X."/>
            <person name="Shao Z."/>
        </authorList>
    </citation>
    <scope>NUCLEOTIDE SEQUENCE [LARGE SCALE GENOMIC DNA]</scope>
    <source>
        <strain evidence="13 14">DY22613</strain>
    </source>
</reference>
<protein>
    <recommendedName>
        <fullName evidence="6 10">Riboflavin synthase</fullName>
        <ecNumber evidence="5 10">2.5.1.9</ecNumber>
    </recommendedName>
</protein>
<dbReference type="NCBIfam" id="NF009566">
    <property type="entry name" value="PRK13020.1"/>
    <property type="match status" value="1"/>
</dbReference>
<dbReference type="GO" id="GO:0004746">
    <property type="term" value="F:riboflavin synthase activity"/>
    <property type="evidence" value="ECO:0007669"/>
    <property type="project" value="UniProtKB-UniRule"/>
</dbReference>
<evidence type="ECO:0000256" key="10">
    <source>
        <dbReference type="NCBIfam" id="TIGR00187"/>
    </source>
</evidence>
<dbReference type="AlphaFoldDB" id="A0A3Q9HPT0"/>
<dbReference type="PROSITE" id="PS51177">
    <property type="entry name" value="LUMAZINE_BIND"/>
    <property type="match status" value="2"/>
</dbReference>
<dbReference type="InterPro" id="IPR023366">
    <property type="entry name" value="ATP_synth_asu-like_sf"/>
</dbReference>
<evidence type="ECO:0000256" key="6">
    <source>
        <dbReference type="ARBA" id="ARBA00013950"/>
    </source>
</evidence>
<feature type="repeat" description="Lumazine-binding" evidence="11">
    <location>
        <begin position="97"/>
        <end position="193"/>
    </location>
</feature>
<evidence type="ECO:0000256" key="1">
    <source>
        <dbReference type="ARBA" id="ARBA00000968"/>
    </source>
</evidence>
<dbReference type="FunFam" id="2.40.30.20:FF:000004">
    <property type="entry name" value="Riboflavin synthase, alpha subunit"/>
    <property type="match status" value="1"/>
</dbReference>
<feature type="domain" description="Lumazine-binding" evidence="12">
    <location>
        <begin position="97"/>
        <end position="193"/>
    </location>
</feature>
<dbReference type="OrthoDB" id="9788537at2"/>
<accession>A0A3Q9HPT0</accession>
<feature type="repeat" description="Lumazine-binding" evidence="11">
    <location>
        <begin position="1"/>
        <end position="96"/>
    </location>
</feature>
<evidence type="ECO:0000256" key="2">
    <source>
        <dbReference type="ARBA" id="ARBA00002803"/>
    </source>
</evidence>
<dbReference type="KEGG" id="aft:BBF96_05830"/>
<dbReference type="InterPro" id="IPR026017">
    <property type="entry name" value="Lumazine-bd_dom"/>
</dbReference>
<keyword evidence="14" id="KW-1185">Reference proteome</keyword>
<evidence type="ECO:0000256" key="7">
    <source>
        <dbReference type="ARBA" id="ARBA00022619"/>
    </source>
</evidence>
<dbReference type="PIRSF" id="PIRSF000498">
    <property type="entry name" value="Riboflavin_syn_A"/>
    <property type="match status" value="1"/>
</dbReference>
<dbReference type="InterPro" id="IPR017938">
    <property type="entry name" value="Riboflavin_synthase-like_b-brl"/>
</dbReference>
<comment type="pathway">
    <text evidence="3">Cofactor biosynthesis; riboflavin biosynthesis; riboflavin from 2-hydroxy-3-oxobutyl phosphate and 5-amino-6-(D-ribitylamino)uracil: step 2/2.</text>
</comment>
<evidence type="ECO:0000256" key="11">
    <source>
        <dbReference type="PROSITE-ProRule" id="PRU00524"/>
    </source>
</evidence>
<evidence type="ECO:0000256" key="8">
    <source>
        <dbReference type="ARBA" id="ARBA00022679"/>
    </source>
</evidence>
<evidence type="ECO:0000313" key="14">
    <source>
        <dbReference type="Proteomes" id="UP000267250"/>
    </source>
</evidence>
<dbReference type="RefSeq" id="WP_127016288.1">
    <property type="nucleotide sequence ID" value="NZ_CP016379.1"/>
</dbReference>
<dbReference type="CDD" id="cd00402">
    <property type="entry name" value="Riboflavin_synthase_like"/>
    <property type="match status" value="1"/>
</dbReference>
<dbReference type="NCBIfam" id="TIGR00187">
    <property type="entry name" value="ribE"/>
    <property type="match status" value="1"/>
</dbReference>
<evidence type="ECO:0000256" key="9">
    <source>
        <dbReference type="ARBA" id="ARBA00022737"/>
    </source>
</evidence>
<name>A0A3Q9HPT0_9FIRM</name>
<dbReference type="FunFam" id="2.40.30.20:FF:000003">
    <property type="entry name" value="Riboflavin synthase, alpha subunit"/>
    <property type="match status" value="1"/>
</dbReference>